<accession>A0A2P4YEF8</accession>
<dbReference type="Proteomes" id="UP000237271">
    <property type="component" value="Unassembled WGS sequence"/>
</dbReference>
<dbReference type="EMBL" id="NCKW01003505">
    <property type="protein sequence ID" value="POM76205.1"/>
    <property type="molecule type" value="Genomic_DNA"/>
</dbReference>
<evidence type="ECO:0000313" key="2">
    <source>
        <dbReference type="EMBL" id="POM76205.1"/>
    </source>
</evidence>
<sequence length="177" mass="18064">MSFQRDAYRYESQPGSWSGTDRPLLGLESDGTSPRSNRMKRAMEPTGTLCFQQSCCCLIFTENCAASNSLAASGGSNNRLPELVDGGFRACDGGTAGVNGRATSCNVAAHTKAGGADARSNKDTLSARADNGEVKARADNGGVESRIDNGGEACADNGGLDAPTATGGVCALANSDT</sequence>
<gene>
    <name evidence="2" type="ORF">PHPALM_6584</name>
</gene>
<proteinExistence type="predicted"/>
<comment type="caution">
    <text evidence="2">The sequence shown here is derived from an EMBL/GenBank/DDBJ whole genome shotgun (WGS) entry which is preliminary data.</text>
</comment>
<dbReference type="AlphaFoldDB" id="A0A2P4YEF8"/>
<feature type="region of interest" description="Disordered" evidence="1">
    <location>
        <begin position="1"/>
        <end position="39"/>
    </location>
</feature>
<reference evidence="2 3" key="1">
    <citation type="journal article" date="2017" name="Genome Biol. Evol.">
        <title>Phytophthora megakarya and P. palmivora, closely related causal agents of cacao black pod rot, underwent increases in genome sizes and gene numbers by different mechanisms.</title>
        <authorList>
            <person name="Ali S.S."/>
            <person name="Shao J."/>
            <person name="Lary D.J."/>
            <person name="Kronmiller B."/>
            <person name="Shen D."/>
            <person name="Strem M.D."/>
            <person name="Amoako-Attah I."/>
            <person name="Akrofi A.Y."/>
            <person name="Begoude B.A."/>
            <person name="Ten Hoopen G.M."/>
            <person name="Coulibaly K."/>
            <person name="Kebe B.I."/>
            <person name="Melnick R.L."/>
            <person name="Guiltinan M.J."/>
            <person name="Tyler B.M."/>
            <person name="Meinhardt L.W."/>
            <person name="Bailey B.A."/>
        </authorList>
    </citation>
    <scope>NUCLEOTIDE SEQUENCE [LARGE SCALE GENOMIC DNA]</scope>
    <source>
        <strain evidence="3">sbr112.9</strain>
    </source>
</reference>
<name>A0A2P4YEF8_9STRA</name>
<organism evidence="2 3">
    <name type="scientific">Phytophthora palmivora</name>
    <dbReference type="NCBI Taxonomy" id="4796"/>
    <lineage>
        <taxon>Eukaryota</taxon>
        <taxon>Sar</taxon>
        <taxon>Stramenopiles</taxon>
        <taxon>Oomycota</taxon>
        <taxon>Peronosporomycetes</taxon>
        <taxon>Peronosporales</taxon>
        <taxon>Peronosporaceae</taxon>
        <taxon>Phytophthora</taxon>
    </lineage>
</organism>
<evidence type="ECO:0000256" key="1">
    <source>
        <dbReference type="SAM" id="MobiDB-lite"/>
    </source>
</evidence>
<keyword evidence="3" id="KW-1185">Reference proteome</keyword>
<evidence type="ECO:0000313" key="3">
    <source>
        <dbReference type="Proteomes" id="UP000237271"/>
    </source>
</evidence>
<protein>
    <submittedName>
        <fullName evidence="2">Maestro heat-like repeat family member 5</fullName>
    </submittedName>
</protein>